<dbReference type="EMBL" id="CABVLZ010000001">
    <property type="protein sequence ID" value="VVU94299.1"/>
    <property type="molecule type" value="Genomic_DNA"/>
</dbReference>
<dbReference type="AlphaFoldDB" id="A0A5E8CI43"/>
<organism evidence="1">
    <name type="scientific">seawater metagenome</name>
    <dbReference type="NCBI Taxonomy" id="1561972"/>
    <lineage>
        <taxon>unclassified sequences</taxon>
        <taxon>metagenomes</taxon>
        <taxon>ecological metagenomes</taxon>
    </lineage>
</organism>
<protein>
    <submittedName>
        <fullName evidence="1">Uncharacterized protein</fullName>
    </submittedName>
</protein>
<evidence type="ECO:0000313" key="1">
    <source>
        <dbReference type="EMBL" id="VVU94299.1"/>
    </source>
</evidence>
<proteinExistence type="predicted"/>
<gene>
    <name evidence="1" type="ORF">CPAV1605_19</name>
</gene>
<reference evidence="1" key="1">
    <citation type="submission" date="2019-09" db="EMBL/GenBank/DDBJ databases">
        <authorList>
            <person name="Needham M D."/>
        </authorList>
    </citation>
    <scope>NUCLEOTIDE SEQUENCE</scope>
</reference>
<accession>A0A5E8CI43</accession>
<sequence length="156" mass="18443">MNYFWLIPLVILISNTQQKRKCVLIPEESIELKGYEHYNIKNLFLKAIGEYKKNGVEVEISQYDLFHCHHCSNNTIVFHAKEHPNHKAWPLGYCQIGSKLSLKNFDKRNLVYCLKTDTFKILPHTPGLLFLDCKKILIEYFIDPNTHKTYKLLFNK</sequence>
<name>A0A5E8CI43_9ZZZZ</name>